<accession>A0A1M6YDW0</accession>
<dbReference type="STRING" id="1055723.SAMN05216293_2838"/>
<evidence type="ECO:0000256" key="9">
    <source>
        <dbReference type="RuleBase" id="RU004320"/>
    </source>
</evidence>
<feature type="binding site" evidence="7">
    <location>
        <position position="37"/>
    </location>
    <ligand>
        <name>tRNA</name>
        <dbReference type="ChEBI" id="CHEBI:17843"/>
    </ligand>
</feature>
<evidence type="ECO:0000313" key="12">
    <source>
        <dbReference type="Proteomes" id="UP000184031"/>
    </source>
</evidence>
<comment type="function">
    <text evidence="7">Catalyzes the release of premature peptidyl moieties from peptidyl-tRNA molecules trapped in stalled 50S ribosomal subunits, and thus maintains levels of free tRNAs and 50S ribosomes.</text>
</comment>
<comment type="similarity">
    <text evidence="5 7 9">Belongs to the PTH family.</text>
</comment>
<comment type="subunit">
    <text evidence="7">Monomer.</text>
</comment>
<dbReference type="AlphaFoldDB" id="A0A1M6YDW0"/>
<evidence type="ECO:0000256" key="7">
    <source>
        <dbReference type="HAMAP-Rule" id="MF_00083"/>
    </source>
</evidence>
<dbReference type="FunFam" id="3.40.50.1470:FF:000001">
    <property type="entry name" value="Peptidyl-tRNA hydrolase"/>
    <property type="match status" value="1"/>
</dbReference>
<dbReference type="CDD" id="cd00462">
    <property type="entry name" value="PTH"/>
    <property type="match status" value="1"/>
</dbReference>
<dbReference type="GO" id="GO:0000049">
    <property type="term" value="F:tRNA binding"/>
    <property type="evidence" value="ECO:0007669"/>
    <property type="project" value="UniProtKB-UniRule"/>
</dbReference>
<evidence type="ECO:0000256" key="4">
    <source>
        <dbReference type="ARBA" id="ARBA00022884"/>
    </source>
</evidence>
<evidence type="ECO:0000256" key="6">
    <source>
        <dbReference type="ARBA" id="ARBA00050038"/>
    </source>
</evidence>
<dbReference type="InterPro" id="IPR036416">
    <property type="entry name" value="Pept_tRNA_hydro_sf"/>
</dbReference>
<sequence>MFSFINKLFGTPKQLLQEKDPMKKFLVVGLGNIGPKYAETRHNIGFKVLDFLAEQEDFTFEDAKLGAVATFKHKGKSIICLKPSTYMNLSGKAVKYWMDKESIPLDNILIITDDINLPFGTIRLKTKGSDGGHNGLKDIQNVLQTVQYNRFRFGVGADFGKGKQVDYVLGEWNEEETKAMPERLKIATELIRSFVFAGVKNTMNQFNGK</sequence>
<dbReference type="OrthoDB" id="9800507at2"/>
<dbReference type="HAMAP" id="MF_00083">
    <property type="entry name" value="Pept_tRNA_hydro_bact"/>
    <property type="match status" value="1"/>
</dbReference>
<feature type="binding site" evidence="7">
    <location>
        <position position="86"/>
    </location>
    <ligand>
        <name>tRNA</name>
        <dbReference type="ChEBI" id="CHEBI:17843"/>
    </ligand>
</feature>
<comment type="catalytic activity">
    <reaction evidence="7 8">
        <text>an N-acyl-L-alpha-aminoacyl-tRNA + H2O = an N-acyl-L-amino acid + a tRNA + H(+)</text>
        <dbReference type="Rhea" id="RHEA:54448"/>
        <dbReference type="Rhea" id="RHEA-COMP:10123"/>
        <dbReference type="Rhea" id="RHEA-COMP:13883"/>
        <dbReference type="ChEBI" id="CHEBI:15377"/>
        <dbReference type="ChEBI" id="CHEBI:15378"/>
        <dbReference type="ChEBI" id="CHEBI:59874"/>
        <dbReference type="ChEBI" id="CHEBI:78442"/>
        <dbReference type="ChEBI" id="CHEBI:138191"/>
        <dbReference type="EC" id="3.1.1.29"/>
    </reaction>
</comment>
<feature type="site" description="Discriminates between blocked and unblocked aminoacyl-tRNA" evidence="7">
    <location>
        <position position="32"/>
    </location>
</feature>
<keyword evidence="4 7" id="KW-0694">RNA-binding</keyword>
<dbReference type="GO" id="GO:0072344">
    <property type="term" value="P:rescue of stalled ribosome"/>
    <property type="evidence" value="ECO:0007669"/>
    <property type="project" value="UniProtKB-UniRule"/>
</dbReference>
<keyword evidence="3 7" id="KW-0378">Hydrolase</keyword>
<dbReference type="EMBL" id="FRAT01000007">
    <property type="protein sequence ID" value="SHL16332.1"/>
    <property type="molecule type" value="Genomic_DNA"/>
</dbReference>
<comment type="function">
    <text evidence="7">Hydrolyzes ribosome-free peptidyl-tRNAs (with 1 or more amino acids incorporated), which drop off the ribosome during protein synthesis, or as a result of ribosome stalling.</text>
</comment>
<dbReference type="EC" id="3.1.1.29" evidence="1 7"/>
<feature type="binding site" evidence="7">
    <location>
        <position position="134"/>
    </location>
    <ligand>
        <name>tRNA</name>
        <dbReference type="ChEBI" id="CHEBI:17843"/>
    </ligand>
</feature>
<organism evidence="11 12">
    <name type="scientific">Flagellimonas taeanensis</name>
    <dbReference type="NCBI Taxonomy" id="1005926"/>
    <lineage>
        <taxon>Bacteria</taxon>
        <taxon>Pseudomonadati</taxon>
        <taxon>Bacteroidota</taxon>
        <taxon>Flavobacteriia</taxon>
        <taxon>Flavobacteriales</taxon>
        <taxon>Flavobacteriaceae</taxon>
        <taxon>Flagellimonas</taxon>
    </lineage>
</organism>
<feature type="binding site" evidence="7">
    <location>
        <position position="88"/>
    </location>
    <ligand>
        <name>tRNA</name>
        <dbReference type="ChEBI" id="CHEBI:17843"/>
    </ligand>
</feature>
<evidence type="ECO:0000256" key="2">
    <source>
        <dbReference type="ARBA" id="ARBA00022555"/>
    </source>
</evidence>
<dbReference type="InterPro" id="IPR001328">
    <property type="entry name" value="Pept_tRNA_hydro"/>
</dbReference>
<gene>
    <name evidence="7" type="primary">pth</name>
    <name evidence="10" type="ORF">SAMN04487891_105234</name>
    <name evidence="11" type="ORF">SAMN05216293_2838</name>
</gene>
<evidence type="ECO:0000256" key="8">
    <source>
        <dbReference type="RuleBase" id="RU000673"/>
    </source>
</evidence>
<dbReference type="GO" id="GO:0005737">
    <property type="term" value="C:cytoplasm"/>
    <property type="evidence" value="ECO:0007669"/>
    <property type="project" value="UniProtKB-SubCell"/>
</dbReference>
<dbReference type="GO" id="GO:0006515">
    <property type="term" value="P:protein quality control for misfolded or incompletely synthesized proteins"/>
    <property type="evidence" value="ECO:0007669"/>
    <property type="project" value="UniProtKB-UniRule"/>
</dbReference>
<dbReference type="Pfam" id="PF01195">
    <property type="entry name" value="Pept_tRNA_hydro"/>
    <property type="match status" value="1"/>
</dbReference>
<evidence type="ECO:0000313" key="10">
    <source>
        <dbReference type="EMBL" id="SFC07832.1"/>
    </source>
</evidence>
<evidence type="ECO:0000256" key="3">
    <source>
        <dbReference type="ARBA" id="ARBA00022801"/>
    </source>
</evidence>
<evidence type="ECO:0000256" key="5">
    <source>
        <dbReference type="ARBA" id="ARBA00038063"/>
    </source>
</evidence>
<keyword evidence="7" id="KW-0963">Cytoplasm</keyword>
<dbReference type="EMBL" id="FOKU01000005">
    <property type="protein sequence ID" value="SFC07832.1"/>
    <property type="molecule type" value="Genomic_DNA"/>
</dbReference>
<comment type="subcellular location">
    <subcellularLocation>
        <location evidence="7">Cytoplasm</location>
    </subcellularLocation>
</comment>
<dbReference type="InterPro" id="IPR018171">
    <property type="entry name" value="Pept_tRNA_hydro_CS"/>
</dbReference>
<evidence type="ECO:0000313" key="13">
    <source>
        <dbReference type="Proteomes" id="UP000198940"/>
    </source>
</evidence>
<name>A0A1M6YDW0_9FLAO</name>
<dbReference type="PROSITE" id="PS01196">
    <property type="entry name" value="PEPT_TRNA_HYDROL_2"/>
    <property type="match status" value="1"/>
</dbReference>
<reference evidence="11 12" key="1">
    <citation type="submission" date="2016-11" db="EMBL/GenBank/DDBJ databases">
        <authorList>
            <person name="Varghese N."/>
            <person name="Submissions S."/>
        </authorList>
    </citation>
    <scope>NUCLEOTIDE SEQUENCE [LARGE SCALE GENOMIC DNA]</scope>
    <source>
        <strain evidence="11 12">CGMCC 1.12174</strain>
        <strain evidence="10 13">DSM 26351</strain>
    </source>
</reference>
<dbReference type="Proteomes" id="UP000198940">
    <property type="component" value="Unassembled WGS sequence"/>
</dbReference>
<dbReference type="GO" id="GO:0004045">
    <property type="term" value="F:peptidyl-tRNA hydrolase activity"/>
    <property type="evidence" value="ECO:0007669"/>
    <property type="project" value="UniProtKB-UniRule"/>
</dbReference>
<protein>
    <recommendedName>
        <fullName evidence="6 7">Peptidyl-tRNA hydrolase</fullName>
        <shortName evidence="7">Pth</shortName>
        <ecNumber evidence="1 7">3.1.1.29</ecNumber>
    </recommendedName>
</protein>
<dbReference type="PANTHER" id="PTHR17224">
    <property type="entry name" value="PEPTIDYL-TRNA HYDROLASE"/>
    <property type="match status" value="1"/>
</dbReference>
<dbReference type="PANTHER" id="PTHR17224:SF1">
    <property type="entry name" value="PEPTIDYL-TRNA HYDROLASE"/>
    <property type="match status" value="1"/>
</dbReference>
<proteinExistence type="inferred from homology"/>
<dbReference type="PROSITE" id="PS01195">
    <property type="entry name" value="PEPT_TRNA_HYDROL_1"/>
    <property type="match status" value="1"/>
</dbReference>
<keyword evidence="2 7" id="KW-0820">tRNA-binding</keyword>
<evidence type="ECO:0000313" key="11">
    <source>
        <dbReference type="EMBL" id="SHL16332.1"/>
    </source>
</evidence>
<dbReference type="RefSeq" id="WP_072880966.1">
    <property type="nucleotide sequence ID" value="NZ_FOKU01000005.1"/>
</dbReference>
<evidence type="ECO:0000256" key="1">
    <source>
        <dbReference type="ARBA" id="ARBA00013260"/>
    </source>
</evidence>
<dbReference type="Gene3D" id="3.40.50.1470">
    <property type="entry name" value="Peptidyl-tRNA hydrolase"/>
    <property type="match status" value="1"/>
</dbReference>
<feature type="site" description="Stabilizes the basic form of H active site to accept a proton" evidence="7">
    <location>
        <position position="113"/>
    </location>
</feature>
<comment type="caution">
    <text evidence="11">The sequence shown here is derived from an EMBL/GenBank/DDBJ whole genome shotgun (WGS) entry which is preliminary data.</text>
</comment>
<feature type="active site" description="Proton acceptor" evidence="7">
    <location>
        <position position="42"/>
    </location>
</feature>
<dbReference type="Proteomes" id="UP000184031">
    <property type="component" value="Unassembled WGS sequence"/>
</dbReference>
<dbReference type="SUPFAM" id="SSF53178">
    <property type="entry name" value="Peptidyl-tRNA hydrolase-like"/>
    <property type="match status" value="1"/>
</dbReference>
<keyword evidence="13" id="KW-1185">Reference proteome</keyword>
<dbReference type="NCBIfam" id="TIGR00447">
    <property type="entry name" value="pth"/>
    <property type="match status" value="1"/>
</dbReference>